<reference evidence="1" key="1">
    <citation type="submission" date="2020-05" db="EMBL/GenBank/DDBJ databases">
        <authorList>
            <person name="Conneilly E.M."/>
            <person name="Corace M.L."/>
            <person name="Daly D."/>
            <person name="Dejene M.A."/>
            <person name="Deng Y."/>
            <person name="Kelly J.M."/>
            <person name="Masiello C.S."/>
            <person name="McDonough D."/>
            <person name="Musser E."/>
            <person name="Pecorale A.L."/>
            <person name="Ray R.F."/>
            <person name="Regan I.M."/>
            <person name="Shedd N.A."/>
            <person name="Tatone J.R."/>
            <person name="Tocci C.W."/>
            <person name="Zarate C.M."/>
            <person name="Whitefleet-Smith J.L."/>
            <person name="Garlena R.A."/>
            <person name="Russell D.A."/>
            <person name="Pope W.H."/>
            <person name="Jacobs-Sera D."/>
            <person name="Hatfull G.F."/>
        </authorList>
    </citation>
    <scope>NUCLEOTIDE SEQUENCE</scope>
</reference>
<protein>
    <submittedName>
        <fullName evidence="1">Uncharacterized protein</fullName>
    </submittedName>
</protein>
<accession>A0AAE7K683</accession>
<organism evidence="1 2">
    <name type="scientific">Gordonia phage Clawz</name>
    <dbReference type="NCBI Taxonomy" id="2743910"/>
    <lineage>
        <taxon>Viruses</taxon>
        <taxon>Duplodnaviria</taxon>
        <taxon>Heunggongvirae</taxon>
        <taxon>Uroviricota</taxon>
        <taxon>Caudoviricetes</taxon>
        <taxon>Clawzvirus</taxon>
        <taxon>Clawzvirus clawz</taxon>
    </lineage>
</organism>
<keyword evidence="2" id="KW-1185">Reference proteome</keyword>
<dbReference type="EMBL" id="MT498058">
    <property type="protein sequence ID" value="QKY79929.1"/>
    <property type="molecule type" value="Genomic_DNA"/>
</dbReference>
<name>A0AAE7K683_9CAUD</name>
<evidence type="ECO:0000313" key="1">
    <source>
        <dbReference type="EMBL" id="QKY79929.1"/>
    </source>
</evidence>
<dbReference type="GeneID" id="77951773"/>
<dbReference type="KEGG" id="vg:77951773"/>
<sequence>MSDDSCYPLDGLPPGEQMMAMAQTLDRLAKVDLVNHWAGETVIHAFSHMTDTIKFGSLYTWSSMLNAQVRVADKKWSDRMILWNRLPCFEEIKQAADAYPEQEFQDAIRDAMTFMNYAGEDDTPSATSMMIARYNQYDGEHDSPEWWGWWLSLLMGIAHCASHVDERERSTMRLAVSEYPTHHPYPTSFVVSLKED</sequence>
<gene>
    <name evidence="1" type="primary">17</name>
    <name evidence="1" type="ORF">SEA_CLAWZ_17</name>
</gene>
<dbReference type="RefSeq" id="YP_010675446.1">
    <property type="nucleotide sequence ID" value="NC_071004.1"/>
</dbReference>
<proteinExistence type="predicted"/>
<evidence type="ECO:0000313" key="2">
    <source>
        <dbReference type="Proteomes" id="UP000821895"/>
    </source>
</evidence>
<dbReference type="Proteomes" id="UP000821895">
    <property type="component" value="Segment"/>
</dbReference>